<dbReference type="EMBL" id="SSTD01007152">
    <property type="protein sequence ID" value="TYK19189.1"/>
    <property type="molecule type" value="Genomic_DNA"/>
</dbReference>
<comment type="caution">
    <text evidence="1">The sequence shown here is derived from an EMBL/GenBank/DDBJ whole genome shotgun (WGS) entry which is preliminary data.</text>
</comment>
<name>A0A5D3D6K7_CUCMM</name>
<dbReference type="PANTHER" id="PTHR36893">
    <property type="entry name" value="OS01G0275950 PROTEIN"/>
    <property type="match status" value="1"/>
</dbReference>
<gene>
    <name evidence="1" type="ORF">E5676_scaffold522G001250</name>
</gene>
<proteinExistence type="predicted"/>
<evidence type="ECO:0000313" key="2">
    <source>
        <dbReference type="Proteomes" id="UP000321947"/>
    </source>
</evidence>
<sequence>MRRASSDGIFRRTASSDSIFRRDALQMETSTGFGQRVCFTTKNGTLLELSELEPPRWVDHGQPRDANVAAIADVACFRTEIISMGDFYEYDRNSKPLWKKHVWKDRAAQDLLLIPSRGCYIHSLNGDPSVSLFLLTKADSDDDGLLTLKDMIENPFVFYSPVFSEDEMDYYSHHDEFC</sequence>
<accession>A0A5D3D6K7</accession>
<organism evidence="1 2">
    <name type="scientific">Cucumis melo var. makuwa</name>
    <name type="common">Oriental melon</name>
    <dbReference type="NCBI Taxonomy" id="1194695"/>
    <lineage>
        <taxon>Eukaryota</taxon>
        <taxon>Viridiplantae</taxon>
        <taxon>Streptophyta</taxon>
        <taxon>Embryophyta</taxon>
        <taxon>Tracheophyta</taxon>
        <taxon>Spermatophyta</taxon>
        <taxon>Magnoliopsida</taxon>
        <taxon>eudicotyledons</taxon>
        <taxon>Gunneridae</taxon>
        <taxon>Pentapetalae</taxon>
        <taxon>rosids</taxon>
        <taxon>fabids</taxon>
        <taxon>Cucurbitales</taxon>
        <taxon>Cucurbitaceae</taxon>
        <taxon>Benincaseae</taxon>
        <taxon>Cucumis</taxon>
    </lineage>
</organism>
<protein>
    <submittedName>
        <fullName evidence="1">Uncharacterized protein</fullName>
    </submittedName>
</protein>
<dbReference type="Proteomes" id="UP000321947">
    <property type="component" value="Unassembled WGS sequence"/>
</dbReference>
<evidence type="ECO:0000313" key="1">
    <source>
        <dbReference type="EMBL" id="TYK19189.1"/>
    </source>
</evidence>
<reference evidence="1 2" key="1">
    <citation type="submission" date="2019-08" db="EMBL/GenBank/DDBJ databases">
        <title>Draft genome sequences of two oriental melons (Cucumis melo L. var makuwa).</title>
        <authorList>
            <person name="Kwon S.-Y."/>
        </authorList>
    </citation>
    <scope>NUCLEOTIDE SEQUENCE [LARGE SCALE GENOMIC DNA]</scope>
    <source>
        <strain evidence="2">cv. Chang Bougi</strain>
        <tissue evidence="1">Leaf</tissue>
    </source>
</reference>
<dbReference type="AlphaFoldDB" id="A0A5D3D6K7"/>
<dbReference type="PANTHER" id="PTHR36893:SF1">
    <property type="entry name" value="BULB-TYPE LECTIN DOMAIN-CONTAINING PROTEIN"/>
    <property type="match status" value="1"/>
</dbReference>